<dbReference type="PaxDb" id="39947-A0A0P0XKA9"/>
<gene>
    <name evidence="1" type="ordered locus">Os09g0268401</name>
    <name evidence="1" type="ORF">OSNPB_090268401</name>
</gene>
<reference evidence="2" key="1">
    <citation type="journal article" date="2005" name="Nature">
        <title>The map-based sequence of the rice genome.</title>
        <authorList>
            <consortium name="International rice genome sequencing project (IRGSP)"/>
            <person name="Matsumoto T."/>
            <person name="Wu J."/>
            <person name="Kanamori H."/>
            <person name="Katayose Y."/>
            <person name="Fujisawa M."/>
            <person name="Namiki N."/>
            <person name="Mizuno H."/>
            <person name="Yamamoto K."/>
            <person name="Antonio B.A."/>
            <person name="Baba T."/>
            <person name="Sakata K."/>
            <person name="Nagamura Y."/>
            <person name="Aoki H."/>
            <person name="Arikawa K."/>
            <person name="Arita K."/>
            <person name="Bito T."/>
            <person name="Chiden Y."/>
            <person name="Fujitsuka N."/>
            <person name="Fukunaka R."/>
            <person name="Hamada M."/>
            <person name="Harada C."/>
            <person name="Hayashi A."/>
            <person name="Hijishita S."/>
            <person name="Honda M."/>
            <person name="Hosokawa S."/>
            <person name="Ichikawa Y."/>
            <person name="Idonuma A."/>
            <person name="Iijima M."/>
            <person name="Ikeda M."/>
            <person name="Ikeno M."/>
            <person name="Ito K."/>
            <person name="Ito S."/>
            <person name="Ito T."/>
            <person name="Ito Y."/>
            <person name="Ito Y."/>
            <person name="Iwabuchi A."/>
            <person name="Kamiya K."/>
            <person name="Karasawa W."/>
            <person name="Kurita K."/>
            <person name="Katagiri S."/>
            <person name="Kikuta A."/>
            <person name="Kobayashi H."/>
            <person name="Kobayashi N."/>
            <person name="Machita K."/>
            <person name="Maehara T."/>
            <person name="Masukawa M."/>
            <person name="Mizubayashi T."/>
            <person name="Mukai Y."/>
            <person name="Nagasaki H."/>
            <person name="Nagata Y."/>
            <person name="Naito S."/>
            <person name="Nakashima M."/>
            <person name="Nakama Y."/>
            <person name="Nakamichi Y."/>
            <person name="Nakamura M."/>
            <person name="Meguro A."/>
            <person name="Negishi M."/>
            <person name="Ohta I."/>
            <person name="Ohta T."/>
            <person name="Okamoto M."/>
            <person name="Ono N."/>
            <person name="Saji S."/>
            <person name="Sakaguchi M."/>
            <person name="Sakai K."/>
            <person name="Shibata M."/>
            <person name="Shimokawa T."/>
            <person name="Song J."/>
            <person name="Takazaki Y."/>
            <person name="Terasawa K."/>
            <person name="Tsugane M."/>
            <person name="Tsuji K."/>
            <person name="Ueda S."/>
            <person name="Waki K."/>
            <person name="Yamagata H."/>
            <person name="Yamamoto M."/>
            <person name="Yamamoto S."/>
            <person name="Yamane H."/>
            <person name="Yoshiki S."/>
            <person name="Yoshihara R."/>
            <person name="Yukawa K."/>
            <person name="Zhong H."/>
            <person name="Yano M."/>
            <person name="Yuan Q."/>
            <person name="Ouyang S."/>
            <person name="Liu J."/>
            <person name="Jones K.M."/>
            <person name="Gansberger K."/>
            <person name="Moffat K."/>
            <person name="Hill J."/>
            <person name="Bera J."/>
            <person name="Fadrosh D."/>
            <person name="Jin S."/>
            <person name="Johri S."/>
            <person name="Kim M."/>
            <person name="Overton L."/>
            <person name="Reardon M."/>
            <person name="Tsitrin T."/>
            <person name="Vuong H."/>
            <person name="Weaver B."/>
            <person name="Ciecko A."/>
            <person name="Tallon L."/>
            <person name="Jackson J."/>
            <person name="Pai G."/>
            <person name="Aken S.V."/>
            <person name="Utterback T."/>
            <person name="Reidmuller S."/>
            <person name="Feldblyum T."/>
            <person name="Hsiao J."/>
            <person name="Zismann V."/>
            <person name="Iobst S."/>
            <person name="de Vazeille A.R."/>
            <person name="Buell C.R."/>
            <person name="Ying K."/>
            <person name="Li Y."/>
            <person name="Lu T."/>
            <person name="Huang Y."/>
            <person name="Zhao Q."/>
            <person name="Feng Q."/>
            <person name="Zhang L."/>
            <person name="Zhu J."/>
            <person name="Weng Q."/>
            <person name="Mu J."/>
            <person name="Lu Y."/>
            <person name="Fan D."/>
            <person name="Liu Y."/>
            <person name="Guan J."/>
            <person name="Zhang Y."/>
            <person name="Yu S."/>
            <person name="Liu X."/>
            <person name="Zhang Y."/>
            <person name="Hong G."/>
            <person name="Han B."/>
            <person name="Choisne N."/>
            <person name="Demange N."/>
            <person name="Orjeda G."/>
            <person name="Samain S."/>
            <person name="Cattolico L."/>
            <person name="Pelletier E."/>
            <person name="Couloux A."/>
            <person name="Segurens B."/>
            <person name="Wincker P."/>
            <person name="D'Hont A."/>
            <person name="Scarpelli C."/>
            <person name="Weissenbach J."/>
            <person name="Salanoubat M."/>
            <person name="Quetier F."/>
            <person name="Yu Y."/>
            <person name="Kim H.R."/>
            <person name="Rambo T."/>
            <person name="Currie J."/>
            <person name="Collura K."/>
            <person name="Luo M."/>
            <person name="Yang T."/>
            <person name="Ammiraju J.S.S."/>
            <person name="Engler F."/>
            <person name="Soderlund C."/>
            <person name="Wing R.A."/>
            <person name="Palmer L.E."/>
            <person name="de la Bastide M."/>
            <person name="Spiegel L."/>
            <person name="Nascimento L."/>
            <person name="Zutavern T."/>
            <person name="O'Shaughnessy A."/>
            <person name="Dike S."/>
            <person name="Dedhia N."/>
            <person name="Preston R."/>
            <person name="Balija V."/>
            <person name="McCombie W.R."/>
            <person name="Chow T."/>
            <person name="Chen H."/>
            <person name="Chung M."/>
            <person name="Chen C."/>
            <person name="Shaw J."/>
            <person name="Wu H."/>
            <person name="Hsiao K."/>
            <person name="Chao Y."/>
            <person name="Chu M."/>
            <person name="Cheng C."/>
            <person name="Hour A."/>
            <person name="Lee P."/>
            <person name="Lin S."/>
            <person name="Lin Y."/>
            <person name="Liou J."/>
            <person name="Liu S."/>
            <person name="Hsing Y."/>
            <person name="Raghuvanshi S."/>
            <person name="Mohanty A."/>
            <person name="Bharti A.K."/>
            <person name="Gaur A."/>
            <person name="Gupta V."/>
            <person name="Kumar D."/>
            <person name="Ravi V."/>
            <person name="Vij S."/>
            <person name="Kapur A."/>
            <person name="Khurana P."/>
            <person name="Khurana P."/>
            <person name="Khurana J.P."/>
            <person name="Tyagi A.K."/>
            <person name="Gaikwad K."/>
            <person name="Singh A."/>
            <person name="Dalal V."/>
            <person name="Srivastava S."/>
            <person name="Dixit A."/>
            <person name="Pal A.K."/>
            <person name="Ghazi I.A."/>
            <person name="Yadav M."/>
            <person name="Pandit A."/>
            <person name="Bhargava A."/>
            <person name="Sureshbabu K."/>
            <person name="Batra K."/>
            <person name="Sharma T.R."/>
            <person name="Mohapatra T."/>
            <person name="Singh N.K."/>
            <person name="Messing J."/>
            <person name="Nelson A.B."/>
            <person name="Fuks G."/>
            <person name="Kavchok S."/>
            <person name="Keizer G."/>
            <person name="Linton E."/>
            <person name="Llaca V."/>
            <person name="Song R."/>
            <person name="Tanyolac B."/>
            <person name="Young S."/>
            <person name="Ho-Il K."/>
            <person name="Hahn J.H."/>
            <person name="Sangsakoo G."/>
            <person name="Vanavichit A."/>
            <person name="de Mattos Luiz.A.T."/>
            <person name="Zimmer P.D."/>
            <person name="Malone G."/>
            <person name="Dellagostin O."/>
            <person name="de Oliveira A.C."/>
            <person name="Bevan M."/>
            <person name="Bancroft I."/>
            <person name="Minx P."/>
            <person name="Cordum H."/>
            <person name="Wilson R."/>
            <person name="Cheng Z."/>
            <person name="Jin W."/>
            <person name="Jiang J."/>
            <person name="Leong S.A."/>
            <person name="Iwama H."/>
            <person name="Gojobori T."/>
            <person name="Itoh T."/>
            <person name="Niimura Y."/>
            <person name="Fujii Y."/>
            <person name="Habara T."/>
            <person name="Sakai H."/>
            <person name="Sato Y."/>
            <person name="Wilson G."/>
            <person name="Kumar K."/>
            <person name="McCouch S."/>
            <person name="Juretic N."/>
            <person name="Hoen D."/>
            <person name="Wright S."/>
            <person name="Bruskiewich R."/>
            <person name="Bureau T."/>
            <person name="Miyao A."/>
            <person name="Hirochika H."/>
            <person name="Nishikawa T."/>
            <person name="Kadowaki K."/>
            <person name="Sugiura M."/>
            <person name="Burr B."/>
            <person name="Sasaki T."/>
        </authorList>
    </citation>
    <scope>NUCLEOTIDE SEQUENCE [LARGE SCALE GENOMIC DNA]</scope>
    <source>
        <strain evidence="2">cv. Nipponbare</strain>
    </source>
</reference>
<dbReference type="Gramene" id="Os09t0268401-00">
    <property type="protein sequence ID" value="Os09t0268401-00"/>
    <property type="gene ID" value="Os09g0268401"/>
</dbReference>
<sequence length="200" mass="21634">MMAMTSWGRYCRWVTIICRPRLLFALSLLAATMSSSSSSTSLTPRILVRSTLTLRLSLPCCSRLLGVSGRKSAPRVSNPPGTAATASETRHPQPCLIFCVKKLVRRAVTAPMPTQSWKPLLNAPRCSGGAISDRYSGTACVYPSPTPSSTLPKITMETFTAVPPIAEPARIALPAMTIDGRRPHLAVTDEARKVVRRPAM</sequence>
<evidence type="ECO:0000313" key="2">
    <source>
        <dbReference type="Proteomes" id="UP000059680"/>
    </source>
</evidence>
<dbReference type="EMBL" id="AP014965">
    <property type="protein sequence ID" value="BAT07155.1"/>
    <property type="molecule type" value="Genomic_DNA"/>
</dbReference>
<keyword evidence="2" id="KW-1185">Reference proteome</keyword>
<dbReference type="Proteomes" id="UP000059680">
    <property type="component" value="Chromosome 9"/>
</dbReference>
<evidence type="ECO:0000313" key="1">
    <source>
        <dbReference type="EMBL" id="BAT07155.1"/>
    </source>
</evidence>
<reference evidence="1 2" key="2">
    <citation type="journal article" date="2013" name="Plant Cell Physiol.">
        <title>Rice Annotation Project Database (RAP-DB): an integrative and interactive database for rice genomics.</title>
        <authorList>
            <person name="Sakai H."/>
            <person name="Lee S.S."/>
            <person name="Tanaka T."/>
            <person name="Numa H."/>
            <person name="Kim J."/>
            <person name="Kawahara Y."/>
            <person name="Wakimoto H."/>
            <person name="Yang C.C."/>
            <person name="Iwamoto M."/>
            <person name="Abe T."/>
            <person name="Yamada Y."/>
            <person name="Muto A."/>
            <person name="Inokuchi H."/>
            <person name="Ikemura T."/>
            <person name="Matsumoto T."/>
            <person name="Sasaki T."/>
            <person name="Itoh T."/>
        </authorList>
    </citation>
    <scope>NUCLEOTIDE SEQUENCE [LARGE SCALE GENOMIC DNA]</scope>
    <source>
        <strain evidence="2">cv. Nipponbare</strain>
    </source>
</reference>
<accession>A0A0P0XKA9</accession>
<proteinExistence type="predicted"/>
<organism evidence="1 2">
    <name type="scientific">Oryza sativa subsp. japonica</name>
    <name type="common">Rice</name>
    <dbReference type="NCBI Taxonomy" id="39947"/>
    <lineage>
        <taxon>Eukaryota</taxon>
        <taxon>Viridiplantae</taxon>
        <taxon>Streptophyta</taxon>
        <taxon>Embryophyta</taxon>
        <taxon>Tracheophyta</taxon>
        <taxon>Spermatophyta</taxon>
        <taxon>Magnoliopsida</taxon>
        <taxon>Liliopsida</taxon>
        <taxon>Poales</taxon>
        <taxon>Poaceae</taxon>
        <taxon>BOP clade</taxon>
        <taxon>Oryzoideae</taxon>
        <taxon>Oryzeae</taxon>
        <taxon>Oryzinae</taxon>
        <taxon>Oryza</taxon>
        <taxon>Oryza sativa</taxon>
    </lineage>
</organism>
<dbReference type="InParanoid" id="A0A0P0XKA9"/>
<reference evidence="1 2" key="3">
    <citation type="journal article" date="2013" name="Rice">
        <title>Improvement of the Oryza sativa Nipponbare reference genome using next generation sequence and optical map data.</title>
        <authorList>
            <person name="Kawahara Y."/>
            <person name="de la Bastide M."/>
            <person name="Hamilton J.P."/>
            <person name="Kanamori H."/>
            <person name="McCombie W.R."/>
            <person name="Ouyang S."/>
            <person name="Schwartz D.C."/>
            <person name="Tanaka T."/>
            <person name="Wu J."/>
            <person name="Zhou S."/>
            <person name="Childs K.L."/>
            <person name="Davidson R.M."/>
            <person name="Lin H."/>
            <person name="Quesada-Ocampo L."/>
            <person name="Vaillancourt B."/>
            <person name="Sakai H."/>
            <person name="Lee S.S."/>
            <person name="Kim J."/>
            <person name="Numa H."/>
            <person name="Itoh T."/>
            <person name="Buell C.R."/>
            <person name="Matsumoto T."/>
        </authorList>
    </citation>
    <scope>NUCLEOTIDE SEQUENCE [LARGE SCALE GENOMIC DNA]</scope>
    <source>
        <strain evidence="2">cv. Nipponbare</strain>
    </source>
</reference>
<name>A0A0P0XKA9_ORYSJ</name>
<protein>
    <submittedName>
        <fullName evidence="1">Os09g0268401 protein</fullName>
    </submittedName>
</protein>
<dbReference type="AlphaFoldDB" id="A0A0P0XKA9"/>